<evidence type="ECO:0000256" key="1">
    <source>
        <dbReference type="ARBA" id="ARBA00022737"/>
    </source>
</evidence>
<gene>
    <name evidence="5" type="ORF">BDW59DRAFT_46333</name>
</gene>
<dbReference type="SUPFAM" id="SSF52540">
    <property type="entry name" value="P-loop containing nucleoside triphosphate hydrolases"/>
    <property type="match status" value="1"/>
</dbReference>
<evidence type="ECO:0000313" key="5">
    <source>
        <dbReference type="EMBL" id="KAL2834325.1"/>
    </source>
</evidence>
<dbReference type="Pfam" id="PF01048">
    <property type="entry name" value="PNP_UDP_1"/>
    <property type="match status" value="1"/>
</dbReference>
<feature type="domain" description="Nucleoside phosphorylase" evidence="2">
    <location>
        <begin position="9"/>
        <end position="290"/>
    </location>
</feature>
<keyword evidence="1" id="KW-0677">Repeat</keyword>
<dbReference type="InterPro" id="IPR053137">
    <property type="entry name" value="NLR-like"/>
</dbReference>
<dbReference type="Pfam" id="PF24883">
    <property type="entry name" value="NPHP3_N"/>
    <property type="match status" value="1"/>
</dbReference>
<dbReference type="Proteomes" id="UP001610335">
    <property type="component" value="Unassembled WGS sequence"/>
</dbReference>
<dbReference type="Pfam" id="PF23397">
    <property type="entry name" value="DUF7104"/>
    <property type="match status" value="9"/>
</dbReference>
<dbReference type="Gene3D" id="1.20.5.340">
    <property type="match status" value="1"/>
</dbReference>
<dbReference type="PANTHER" id="PTHR46082">
    <property type="entry name" value="ATP/GTP-BINDING PROTEIN-RELATED"/>
    <property type="match status" value="1"/>
</dbReference>
<dbReference type="InterPro" id="IPR058056">
    <property type="entry name" value="WH_TANC1/2"/>
</dbReference>
<proteinExistence type="predicted"/>
<dbReference type="Gene3D" id="3.40.50.300">
    <property type="entry name" value="P-loop containing nucleotide triphosphate hydrolases"/>
    <property type="match status" value="1"/>
</dbReference>
<dbReference type="InterPro" id="IPR035994">
    <property type="entry name" value="Nucleoside_phosphorylase_sf"/>
</dbReference>
<sequence>MASHDAYTLGWICALPLEMTAAIAMLDTTNPQLSYPPTDQNAYTLGSIAGHDVVITCLPSGIYGTVSAATVLSQMLFTFPQIQFGVMVGIGGGVPGERYDIRLGDVVVSKPTGSCSGVVQYDYGKAMQGGRFEQTGSLNHPPQLLLTHMSLLQAKMMDQKEGLITPLMQKVLSQHPQLKGKFGCPGPDKDVLFRAIYPHDVGMGSNDTCADCDRHEAVPRKSRPSMEPYVHYGIIASGDQVMKDSEARDRLAQELGIICFEMEAAGLMNQLQCLVIRGICDYSDSHKNKQWQGYAALTAATYTKLLLSTLRPRTLKYINKSANGEMTAEEKACLRDLFLSDPEEDKNALKRRKGERAPDTCSWILGTNELQNWLGVHGGNHRPSLGFVKGDADLSSNLLWLYGNPGTGKSTMAITMAEELPRKPYFDSTKSLAYFFCDSSSENRRTAVSILRGLLYQLIKGRVELVELLFSKYQERKGALFNSFDALWSVLLSIGADAASGDKYCIIDALDECEPESQAMLLAQINQTFLDPNRETNLHLHILITSRPYPEIGRYLTQFKNQDLSQYDQVAADLNLLIKSKVGDLSKKNRYSEKIAAKVSMILADKAEGTFLWVGIACTELASVRSRDAIKTLQKLPRGLDSLYRNLLDTALTHDGDDKQTILQMMSVVAISQQPLTVTELSVACNLYPDEDEESRLNFTQEDIELCRLIIVVQNGIVRLLHKSVRDFLLRKGEESSHLIDDLTAHATLAYRCLDTWLENYQHLPTSGKQLSDIEFLQYAARFWGIHAHHAESEFRVLKQHERFFRAKSSERNAWVKMLEFQLGLPNNPERFSALHLSALFGIVGLVDFAFDEMQQGLVFGKWRKAHPRFEDIKFTDGFIPTPLQIAAENGQVEVMALLLEKKVDRMEILAQVIEAAALNEERGGQMVALLLTHVDGEVQLDESVFKAAARNRSHGGAIMSMLLDRDPDVLISQELQKSAAAKPTLGGLAITRLSELYSNRSPRIGRPKITQVVIDYAVSNQRDGTAVMAILLGRLGDKLQLSDRIVEDMCSHLDPSVVQLLVDQKKSQMPLTGGLADAALRNPSHADEIILALLDQCDALCISSQLILEKICGQLSPGAINRFLDRQKEPLNLTPYAASAVGHRGIMKEEVIRILLDRCRKPDWLDVAKQICTSFSPGIVHDLLNKYETFEITEPIISAIARYSANASGVMKTILFQSQKTKLEKGAILLICQKFDVDVVRLLLSQEDDITITSDIVTSVDMNWDKKEVMITLVEHCGEIDMAPNVIAMICELFDSEVVELLSTKQNGLEVTPELMHATLDNKDHAREVMRVIIRQAAHGSVDHYSVAMLCRILDAETVDKLRGVIITKAVVHAAAENLLYGRDIITLLLRKHGRHLDWKVTAAVHELFAGDFKILELVQGHTGALPWIQNSEGLRVVLEGTQDLAAAYVHCDAESIVMMLDDYGDTQDTEDAIRLAAGNMIDAKNVMLVLLDRFQGQIQLTEAVFEAAAANEYHGRDVMEVLLDREGNSFLISEAVVRAAVSNYRNGKDLVQLLLSRCQHRLLTDGVLKAALTNHQGGREIITLLLESYPDSTVHVTSDLVRIAAATNGSNMLALLLRDQRIQLIIQQEAVGTMCQLFNSELVSLLLVYHGDRLTITDDIVKAAATNCLHGKEVLGLLLETQQPTPQTMEKALEVAAAADEKEMVDFLLEQRGKEDRISEDIVCAAAGNKWGTCEVLSYLIDRFKSRVPITERMLVAAAGNGRDALFLLLRQREDRIPITDAILQAASTNQYHGKRVLDQLQRYRNDVPL</sequence>
<evidence type="ECO:0000259" key="2">
    <source>
        <dbReference type="Pfam" id="PF01048"/>
    </source>
</evidence>
<reference evidence="5 6" key="1">
    <citation type="submission" date="2024-07" db="EMBL/GenBank/DDBJ databases">
        <title>Section-level genome sequencing and comparative genomics of Aspergillus sections Usti and Cavernicolus.</title>
        <authorList>
            <consortium name="Lawrence Berkeley National Laboratory"/>
            <person name="Nybo J.L."/>
            <person name="Vesth T.C."/>
            <person name="Theobald S."/>
            <person name="Frisvad J.C."/>
            <person name="Larsen T.O."/>
            <person name="Kjaerboelling I."/>
            <person name="Rothschild-Mancinelli K."/>
            <person name="Lyhne E.K."/>
            <person name="Kogle M.E."/>
            <person name="Barry K."/>
            <person name="Clum A."/>
            <person name="Na H."/>
            <person name="Ledsgaard L."/>
            <person name="Lin J."/>
            <person name="Lipzen A."/>
            <person name="Kuo A."/>
            <person name="Riley R."/>
            <person name="Mondo S."/>
            <person name="LaButti K."/>
            <person name="Haridas S."/>
            <person name="Pangalinan J."/>
            <person name="Salamov A.A."/>
            <person name="Simmons B.A."/>
            <person name="Magnuson J.K."/>
            <person name="Chen J."/>
            <person name="Drula E."/>
            <person name="Henrissat B."/>
            <person name="Wiebenga A."/>
            <person name="Lubbers R.J."/>
            <person name="Gomes A.C."/>
            <person name="Makela M.R."/>
            <person name="Stajich J."/>
            <person name="Grigoriev I.V."/>
            <person name="Mortensen U.H."/>
            <person name="De vries R.P."/>
            <person name="Baker S.E."/>
            <person name="Andersen M.R."/>
        </authorList>
    </citation>
    <scope>NUCLEOTIDE SEQUENCE [LARGE SCALE GENOMIC DNA]</scope>
    <source>
        <strain evidence="5 6">CBS 600.67</strain>
    </source>
</reference>
<dbReference type="PANTHER" id="PTHR46082:SF11">
    <property type="entry name" value="AAA+ ATPASE DOMAIN-CONTAINING PROTEIN-RELATED"/>
    <property type="match status" value="1"/>
</dbReference>
<dbReference type="Gene3D" id="3.40.50.1580">
    <property type="entry name" value="Nucleoside phosphorylase domain"/>
    <property type="match status" value="1"/>
</dbReference>
<evidence type="ECO:0000259" key="3">
    <source>
        <dbReference type="Pfam" id="PF24883"/>
    </source>
</evidence>
<dbReference type="InterPro" id="IPR056884">
    <property type="entry name" value="NPHP3-like_N"/>
</dbReference>
<feature type="domain" description="TANC1/2-like winged helix" evidence="4">
    <location>
        <begin position="661"/>
        <end position="753"/>
    </location>
</feature>
<dbReference type="SUPFAM" id="SSF53167">
    <property type="entry name" value="Purine and uridine phosphorylases"/>
    <property type="match status" value="1"/>
</dbReference>
<organism evidence="5 6">
    <name type="scientific">Aspergillus cavernicola</name>
    <dbReference type="NCBI Taxonomy" id="176166"/>
    <lineage>
        <taxon>Eukaryota</taxon>
        <taxon>Fungi</taxon>
        <taxon>Dikarya</taxon>
        <taxon>Ascomycota</taxon>
        <taxon>Pezizomycotina</taxon>
        <taxon>Eurotiomycetes</taxon>
        <taxon>Eurotiomycetidae</taxon>
        <taxon>Eurotiales</taxon>
        <taxon>Aspergillaceae</taxon>
        <taxon>Aspergillus</taxon>
        <taxon>Aspergillus subgen. Nidulantes</taxon>
    </lineage>
</organism>
<feature type="domain" description="Nephrocystin 3-like N-terminal" evidence="3">
    <location>
        <begin position="359"/>
        <end position="547"/>
    </location>
</feature>
<evidence type="ECO:0000259" key="4">
    <source>
        <dbReference type="Pfam" id="PF25521"/>
    </source>
</evidence>
<dbReference type="SUPFAM" id="SSF48403">
    <property type="entry name" value="Ankyrin repeat"/>
    <property type="match status" value="1"/>
</dbReference>
<keyword evidence="6" id="KW-1185">Reference proteome</keyword>
<comment type="caution">
    <text evidence="5">The sequence shown here is derived from an EMBL/GenBank/DDBJ whole genome shotgun (WGS) entry which is preliminary data.</text>
</comment>
<evidence type="ECO:0000313" key="6">
    <source>
        <dbReference type="Proteomes" id="UP001610335"/>
    </source>
</evidence>
<dbReference type="InterPro" id="IPR000845">
    <property type="entry name" value="Nucleoside_phosphorylase_d"/>
</dbReference>
<dbReference type="Gene3D" id="1.25.40.20">
    <property type="entry name" value="Ankyrin repeat-containing domain"/>
    <property type="match status" value="1"/>
</dbReference>
<protein>
    <recommendedName>
        <fullName evidence="7">Ankyrin repeat-containing domain protein</fullName>
    </recommendedName>
</protein>
<dbReference type="InterPro" id="IPR036770">
    <property type="entry name" value="Ankyrin_rpt-contain_sf"/>
</dbReference>
<evidence type="ECO:0008006" key="7">
    <source>
        <dbReference type="Google" id="ProtNLM"/>
    </source>
</evidence>
<dbReference type="InterPro" id="IPR055530">
    <property type="entry name" value="DUF7104"/>
</dbReference>
<accession>A0ABR4J2Q5</accession>
<dbReference type="InterPro" id="IPR027417">
    <property type="entry name" value="P-loop_NTPase"/>
</dbReference>
<dbReference type="EMBL" id="JBFXLS010000002">
    <property type="protein sequence ID" value="KAL2834325.1"/>
    <property type="molecule type" value="Genomic_DNA"/>
</dbReference>
<name>A0ABR4J2Q5_9EURO</name>
<dbReference type="Pfam" id="PF25521">
    <property type="entry name" value="WHD_TANC1"/>
    <property type="match status" value="1"/>
</dbReference>